<keyword evidence="2" id="KW-1185">Reference proteome</keyword>
<name>A0A9P5YKK0_9AGAR</name>
<evidence type="ECO:0000313" key="2">
    <source>
        <dbReference type="Proteomes" id="UP000807469"/>
    </source>
</evidence>
<proteinExistence type="predicted"/>
<dbReference type="Proteomes" id="UP000807469">
    <property type="component" value="Unassembled WGS sequence"/>
</dbReference>
<dbReference type="AlphaFoldDB" id="A0A9P5YKK0"/>
<gene>
    <name evidence="1" type="ORF">BDN70DRAFT_901831</name>
</gene>
<organism evidence="1 2">
    <name type="scientific">Pholiota conissans</name>
    <dbReference type="NCBI Taxonomy" id="109636"/>
    <lineage>
        <taxon>Eukaryota</taxon>
        <taxon>Fungi</taxon>
        <taxon>Dikarya</taxon>
        <taxon>Basidiomycota</taxon>
        <taxon>Agaricomycotina</taxon>
        <taxon>Agaricomycetes</taxon>
        <taxon>Agaricomycetidae</taxon>
        <taxon>Agaricales</taxon>
        <taxon>Agaricineae</taxon>
        <taxon>Strophariaceae</taxon>
        <taxon>Pholiota</taxon>
    </lineage>
</organism>
<evidence type="ECO:0000313" key="1">
    <source>
        <dbReference type="EMBL" id="KAF9470802.1"/>
    </source>
</evidence>
<protein>
    <submittedName>
        <fullName evidence="1">Uncharacterized protein</fullName>
    </submittedName>
</protein>
<reference evidence="1" key="1">
    <citation type="submission" date="2020-11" db="EMBL/GenBank/DDBJ databases">
        <authorList>
            <consortium name="DOE Joint Genome Institute"/>
            <person name="Ahrendt S."/>
            <person name="Riley R."/>
            <person name="Andreopoulos W."/>
            <person name="Labutti K."/>
            <person name="Pangilinan J."/>
            <person name="Ruiz-Duenas F.J."/>
            <person name="Barrasa J.M."/>
            <person name="Sanchez-Garcia M."/>
            <person name="Camarero S."/>
            <person name="Miyauchi S."/>
            <person name="Serrano A."/>
            <person name="Linde D."/>
            <person name="Babiker R."/>
            <person name="Drula E."/>
            <person name="Ayuso-Fernandez I."/>
            <person name="Pacheco R."/>
            <person name="Padilla G."/>
            <person name="Ferreira P."/>
            <person name="Barriuso J."/>
            <person name="Kellner H."/>
            <person name="Castanera R."/>
            <person name="Alfaro M."/>
            <person name="Ramirez L."/>
            <person name="Pisabarro A.G."/>
            <person name="Kuo A."/>
            <person name="Tritt A."/>
            <person name="Lipzen A."/>
            <person name="He G."/>
            <person name="Yan M."/>
            <person name="Ng V."/>
            <person name="Cullen D."/>
            <person name="Martin F."/>
            <person name="Rosso M.-N."/>
            <person name="Henrissat B."/>
            <person name="Hibbett D."/>
            <person name="Martinez A.T."/>
            <person name="Grigoriev I.V."/>
        </authorList>
    </citation>
    <scope>NUCLEOTIDE SEQUENCE</scope>
    <source>
        <strain evidence="1">CIRM-BRFM 674</strain>
    </source>
</reference>
<dbReference type="EMBL" id="MU155844">
    <property type="protein sequence ID" value="KAF9470802.1"/>
    <property type="molecule type" value="Genomic_DNA"/>
</dbReference>
<accession>A0A9P5YKK0</accession>
<comment type="caution">
    <text evidence="1">The sequence shown here is derived from an EMBL/GenBank/DDBJ whole genome shotgun (WGS) entry which is preliminary data.</text>
</comment>
<sequence length="313" mass="35987">MINGFASNDKVERVRVYVPPELKWKFILPHLLAIVHPEVRLALTSRSSDVRKIWISPNAKAFGCSAREREAQQNFCVDALRFTRLMGRFPSIYFANVRILKIYLPASQIRIIELAGVFRGLNIVDLTVICGHNHNFMEDALMIWASYLHKLLFLRLEFNCSRQDWERLSPNDYDRAVAPIRLRPHPPYPWSMDTWHTTLSNLSQLHVLVLYTPLVLSDDLDLQDCPITLGAMVEKWASGAPFLRRIYLLYAGDEWYGHDFYVDGNMGFAYRLTRAHFGTWAAEDILPCLDSAPGTDEFQRGVLPGDESLLSFP</sequence>